<evidence type="ECO:0000259" key="4">
    <source>
        <dbReference type="Pfam" id="PF17836"/>
    </source>
</evidence>
<dbReference type="CDD" id="cd03360">
    <property type="entry name" value="LbH_AT_putative"/>
    <property type="match status" value="1"/>
</dbReference>
<reference evidence="5" key="2">
    <citation type="submission" date="2019-04" db="EMBL/GenBank/DDBJ databases">
        <authorList>
            <person name="Zou H."/>
        </authorList>
    </citation>
    <scope>NUCLEOTIDE SEQUENCE</scope>
    <source>
        <strain evidence="5">2015oxa</strain>
    </source>
</reference>
<gene>
    <name evidence="5" type="ORF">E2650_04175</name>
</gene>
<protein>
    <submittedName>
        <fullName evidence="5">Acetyltransferase</fullName>
    </submittedName>
</protein>
<evidence type="ECO:0000256" key="3">
    <source>
        <dbReference type="PIRSR" id="PIRSR620019-2"/>
    </source>
</evidence>
<dbReference type="EMBL" id="SUNE01000002">
    <property type="protein sequence ID" value="MDG5899108.1"/>
    <property type="molecule type" value="Genomic_DNA"/>
</dbReference>
<feature type="domain" description="PglD N-terminal" evidence="4">
    <location>
        <begin position="4"/>
        <end position="79"/>
    </location>
</feature>
<dbReference type="PANTHER" id="PTHR43300:SF7">
    <property type="entry name" value="UDP-N-ACETYLBACILLOSAMINE N-ACETYLTRANSFERASE"/>
    <property type="match status" value="1"/>
</dbReference>
<dbReference type="InterPro" id="IPR050179">
    <property type="entry name" value="Trans_hexapeptide_repeat"/>
</dbReference>
<evidence type="ECO:0000313" key="5">
    <source>
        <dbReference type="EMBL" id="MDG5899108.1"/>
    </source>
</evidence>
<comment type="similarity">
    <text evidence="1">Belongs to the transferase hexapeptide repeat family.</text>
</comment>
<feature type="active site" description="Proton acceptor" evidence="2">
    <location>
        <position position="135"/>
    </location>
</feature>
<dbReference type="Gene3D" id="3.40.50.20">
    <property type="match status" value="1"/>
</dbReference>
<dbReference type="RefSeq" id="WP_279254716.1">
    <property type="nucleotide sequence ID" value="NZ_SUNE01000002.1"/>
</dbReference>
<feature type="binding site" evidence="3">
    <location>
        <begin position="10"/>
        <end position="12"/>
    </location>
    <ligand>
        <name>substrate</name>
    </ligand>
</feature>
<feature type="binding site" evidence="3">
    <location>
        <position position="144"/>
    </location>
    <ligand>
        <name>acetyl-CoA</name>
        <dbReference type="ChEBI" id="CHEBI:57288"/>
    </ligand>
</feature>
<organism evidence="5">
    <name type="scientific">Shewanella xiamenensis</name>
    <dbReference type="NCBI Taxonomy" id="332186"/>
    <lineage>
        <taxon>Bacteria</taxon>
        <taxon>Pseudomonadati</taxon>
        <taxon>Pseudomonadota</taxon>
        <taxon>Gammaproteobacteria</taxon>
        <taxon>Alteromonadales</taxon>
        <taxon>Shewanellaceae</taxon>
        <taxon>Shewanella</taxon>
    </lineage>
</organism>
<dbReference type="AlphaFoldDB" id="A0AAW6QT01"/>
<evidence type="ECO:0000256" key="1">
    <source>
        <dbReference type="ARBA" id="ARBA00007274"/>
    </source>
</evidence>
<dbReference type="InterPro" id="IPR041561">
    <property type="entry name" value="PglD_N"/>
</dbReference>
<feature type="site" description="Increases basicity of active site His" evidence="2">
    <location>
        <position position="136"/>
    </location>
</feature>
<dbReference type="Gene3D" id="2.160.10.10">
    <property type="entry name" value="Hexapeptide repeat proteins"/>
    <property type="match status" value="1"/>
</dbReference>
<comment type="caution">
    <text evidence="5">The sequence shown here is derived from an EMBL/GenBank/DDBJ whole genome shotgun (WGS) entry which is preliminary data.</text>
</comment>
<dbReference type="SUPFAM" id="SSF51161">
    <property type="entry name" value="Trimeric LpxA-like enzymes"/>
    <property type="match status" value="1"/>
</dbReference>
<feature type="binding site" evidence="3">
    <location>
        <position position="165"/>
    </location>
    <ligand>
        <name>acetyl-CoA</name>
        <dbReference type="ChEBI" id="CHEBI:57288"/>
    </ligand>
</feature>
<accession>A0AAW6QT01</accession>
<dbReference type="Pfam" id="PF17836">
    <property type="entry name" value="PglD_N"/>
    <property type="match status" value="1"/>
</dbReference>
<dbReference type="PANTHER" id="PTHR43300">
    <property type="entry name" value="ACETYLTRANSFERASE"/>
    <property type="match status" value="1"/>
</dbReference>
<dbReference type="InterPro" id="IPR011004">
    <property type="entry name" value="Trimer_LpxA-like_sf"/>
</dbReference>
<name>A0AAW6QT01_9GAMM</name>
<dbReference type="NCBIfam" id="TIGR03570">
    <property type="entry name" value="NeuD_NnaD"/>
    <property type="match status" value="1"/>
</dbReference>
<feature type="binding site" evidence="3">
    <location>
        <position position="68"/>
    </location>
    <ligand>
        <name>substrate</name>
    </ligand>
</feature>
<evidence type="ECO:0000256" key="2">
    <source>
        <dbReference type="PIRSR" id="PIRSR620019-1"/>
    </source>
</evidence>
<dbReference type="InterPro" id="IPR020019">
    <property type="entry name" value="AcTrfase_PglD-like"/>
</dbReference>
<dbReference type="Proteomes" id="UP001152518">
    <property type="component" value="Unassembled WGS sequence"/>
</dbReference>
<reference evidence="5" key="1">
    <citation type="journal article" date="2019" name="Int J Environ Res Public Health">
        <title>Characterization of Chromosome-Mediated BlaOXA-894 in Shewanella xiamenensis Isolated from Pig Wastewater.</title>
        <authorList>
            <person name="Zou H."/>
            <person name="Zhou Z."/>
            <person name="Xia H."/>
            <person name="Zhao Q."/>
            <person name="Li X."/>
        </authorList>
    </citation>
    <scope>NUCLEOTIDE SEQUENCE</scope>
    <source>
        <strain evidence="5">2015oxa</strain>
    </source>
</reference>
<proteinExistence type="inferred from homology"/>
<sequence>MRALAIIGASGHGKVVADAALSSGVWTKIEFYDDAWPDKAHNGQSDVVGDTERLLNLNKKPDVVVAIGNNSTRLSKQKELAGRGFNIATVIHSAAIISPSAIIKRGTVIMAGAVVNADAKIGEACIVNSNAVIEHDCVLADAVHISPAASLAGGVFVDDGSWIGIGAVVIQLKNIGKNVMVGAGAAVVNDLPDHVTAVGVPAKIIK</sequence>